<feature type="transmembrane region" description="Helical" evidence="1">
    <location>
        <begin position="49"/>
        <end position="70"/>
    </location>
</feature>
<dbReference type="AlphaFoldDB" id="A0A3L8NYY9"/>
<dbReference type="EMBL" id="RDBE01000010">
    <property type="protein sequence ID" value="RLV47991.1"/>
    <property type="molecule type" value="Genomic_DNA"/>
</dbReference>
<dbReference type="PROSITE" id="PS50883">
    <property type="entry name" value="EAL"/>
    <property type="match status" value="1"/>
</dbReference>
<dbReference type="CDD" id="cd01949">
    <property type="entry name" value="GGDEF"/>
    <property type="match status" value="1"/>
</dbReference>
<dbReference type="PANTHER" id="PTHR44757">
    <property type="entry name" value="DIGUANYLATE CYCLASE DGCP"/>
    <property type="match status" value="1"/>
</dbReference>
<comment type="caution">
    <text evidence="5">The sequence shown here is derived from an EMBL/GenBank/DDBJ whole genome shotgun (WGS) entry which is preliminary data.</text>
</comment>
<protein>
    <submittedName>
        <fullName evidence="5">Bifunctional diguanylate cyclase/phosphodiesterase</fullName>
    </submittedName>
</protein>
<evidence type="ECO:0000313" key="5">
    <source>
        <dbReference type="EMBL" id="RLV47991.1"/>
    </source>
</evidence>
<proteinExistence type="predicted"/>
<feature type="transmembrane region" description="Helical" evidence="1">
    <location>
        <begin position="23"/>
        <end position="42"/>
    </location>
</feature>
<dbReference type="Proteomes" id="UP000281708">
    <property type="component" value="Unassembled WGS sequence"/>
</dbReference>
<feature type="transmembrane region" description="Helical" evidence="1">
    <location>
        <begin position="249"/>
        <end position="269"/>
    </location>
</feature>
<dbReference type="InterPro" id="IPR000160">
    <property type="entry name" value="GGDEF_dom"/>
</dbReference>
<dbReference type="InterPro" id="IPR052155">
    <property type="entry name" value="Biofilm_reg_signaling"/>
</dbReference>
<feature type="transmembrane region" description="Helical" evidence="1">
    <location>
        <begin position="181"/>
        <end position="199"/>
    </location>
</feature>
<dbReference type="CDD" id="cd01948">
    <property type="entry name" value="EAL"/>
    <property type="match status" value="1"/>
</dbReference>
<feature type="domain" description="GGDEF" evidence="4">
    <location>
        <begin position="348"/>
        <end position="482"/>
    </location>
</feature>
<organism evidence="5 6">
    <name type="scientific">Nocardioides mangrovicus</name>
    <dbReference type="NCBI Taxonomy" id="2478913"/>
    <lineage>
        <taxon>Bacteria</taxon>
        <taxon>Bacillati</taxon>
        <taxon>Actinomycetota</taxon>
        <taxon>Actinomycetes</taxon>
        <taxon>Propionibacteriales</taxon>
        <taxon>Nocardioidaceae</taxon>
        <taxon>Nocardioides</taxon>
    </lineage>
</organism>
<dbReference type="InterPro" id="IPR001633">
    <property type="entry name" value="EAL_dom"/>
</dbReference>
<evidence type="ECO:0000313" key="6">
    <source>
        <dbReference type="Proteomes" id="UP000281708"/>
    </source>
</evidence>
<keyword evidence="2" id="KW-0732">Signal</keyword>
<name>A0A3L8NYY9_9ACTN</name>
<dbReference type="Pfam" id="PF00990">
    <property type="entry name" value="GGDEF"/>
    <property type="match status" value="1"/>
</dbReference>
<feature type="transmembrane region" description="Helical" evidence="1">
    <location>
        <begin position="146"/>
        <end position="169"/>
    </location>
</feature>
<feature type="transmembrane region" description="Helical" evidence="1">
    <location>
        <begin position="113"/>
        <end position="134"/>
    </location>
</feature>
<feature type="signal peptide" evidence="2">
    <location>
        <begin position="1"/>
        <end position="21"/>
    </location>
</feature>
<dbReference type="Gene3D" id="3.20.20.450">
    <property type="entry name" value="EAL domain"/>
    <property type="match status" value="1"/>
</dbReference>
<feature type="domain" description="EAL" evidence="3">
    <location>
        <begin position="491"/>
        <end position="743"/>
    </location>
</feature>
<evidence type="ECO:0000259" key="3">
    <source>
        <dbReference type="PROSITE" id="PS50883"/>
    </source>
</evidence>
<gene>
    <name evidence="5" type="ORF">D9V37_17980</name>
</gene>
<feature type="transmembrane region" description="Helical" evidence="1">
    <location>
        <begin position="211"/>
        <end position="228"/>
    </location>
</feature>
<keyword evidence="1" id="KW-0472">Membrane</keyword>
<feature type="transmembrane region" description="Helical" evidence="1">
    <location>
        <begin position="275"/>
        <end position="297"/>
    </location>
</feature>
<dbReference type="InterPro" id="IPR029787">
    <property type="entry name" value="Nucleotide_cyclase"/>
</dbReference>
<evidence type="ECO:0000256" key="1">
    <source>
        <dbReference type="SAM" id="Phobius"/>
    </source>
</evidence>
<dbReference type="PROSITE" id="PS50887">
    <property type="entry name" value="GGDEF"/>
    <property type="match status" value="1"/>
</dbReference>
<sequence length="745" mass="79452">MLTVGLVAAGCYLLAPTGALADAVYAALGLVGVLGVLGGVTLHRPAPALPWWLMALGLALWVVGDTFYAYAEGTVHVAQDLANGGDVSYLLGYPLFAVAIAQLARARGLRTDLAATLDGMLLACGLGLICYELLLRQAEAGSLSVWHQVVIFGYPLGDLVVLVALVHLVASPGGWGTSARLLFGAVTLLIAADLANSVVELRTGDSPRGLQVLWLASYVLWGSAALHPTMTRLTAPAEHAEERFGRLRLVALVLAVLVAPATLATQAALHTRVDVWGVVIGAALMFSLVVVRMYVALNEVSRSEAARTRLQLQLAHEANHDFLTGLVNRPQGLRMVANALHRGRRSGATVALLFVDLDGFKRVNDVRGHAAGDELLQLVARRLEAQVRAGDVVARLGGDEFIVLLDPVDDPPAAMRAARRVVSDLAEPFELTHGGPVTIGASVGVAVNAGLGTDADTLLHHADLAAYRAKSSGKGRADLYDLALRKAASEQAALEGAIRQGIDNEELRAFYQPIVGVQNGRVLGYEALVRWERPGHGIVSPAEFVAVAEQSDLICDLDTWVLQRACTDVVSWNGDLDRDQVYVSVNISARHLARSRVTTDIEAALAATGLPADRLVVEVTETALADELSSVQHLHRLRELGVKIAIDDFGTGYSSLSRLQEMPADLLKIDRSFLDDNRRGWREVLRLTVGAAHAVGLRTIAEGVEHPEQLATLRRLGCDAVQGYHLARPMPAGAVPAFHRASLIG</sequence>
<dbReference type="InterPro" id="IPR035919">
    <property type="entry name" value="EAL_sf"/>
</dbReference>
<accession>A0A3L8NYY9</accession>
<dbReference type="SUPFAM" id="SSF141868">
    <property type="entry name" value="EAL domain-like"/>
    <property type="match status" value="1"/>
</dbReference>
<dbReference type="SMART" id="SM00052">
    <property type="entry name" value="EAL"/>
    <property type="match status" value="1"/>
</dbReference>
<dbReference type="SMART" id="SM00267">
    <property type="entry name" value="GGDEF"/>
    <property type="match status" value="1"/>
</dbReference>
<feature type="chain" id="PRO_5038580687" evidence="2">
    <location>
        <begin position="22"/>
        <end position="745"/>
    </location>
</feature>
<keyword evidence="6" id="KW-1185">Reference proteome</keyword>
<dbReference type="Gene3D" id="3.30.70.270">
    <property type="match status" value="1"/>
</dbReference>
<evidence type="ECO:0000259" key="4">
    <source>
        <dbReference type="PROSITE" id="PS50887"/>
    </source>
</evidence>
<keyword evidence="1" id="KW-1133">Transmembrane helix</keyword>
<dbReference type="InterPro" id="IPR043128">
    <property type="entry name" value="Rev_trsase/Diguanyl_cyclase"/>
</dbReference>
<dbReference type="Pfam" id="PF00563">
    <property type="entry name" value="EAL"/>
    <property type="match status" value="1"/>
</dbReference>
<dbReference type="PANTHER" id="PTHR44757:SF2">
    <property type="entry name" value="BIOFILM ARCHITECTURE MAINTENANCE PROTEIN MBAA"/>
    <property type="match status" value="1"/>
</dbReference>
<reference evidence="5 6" key="1">
    <citation type="submission" date="2018-10" db="EMBL/GenBank/DDBJ databases">
        <title>Marmoricola sp. 4Q3S-7 whole genome shotgun sequence.</title>
        <authorList>
            <person name="Li F."/>
        </authorList>
    </citation>
    <scope>NUCLEOTIDE SEQUENCE [LARGE SCALE GENOMIC DNA]</scope>
    <source>
        <strain evidence="5 6">4Q3S-7</strain>
    </source>
</reference>
<evidence type="ECO:0000256" key="2">
    <source>
        <dbReference type="SAM" id="SignalP"/>
    </source>
</evidence>
<dbReference type="SUPFAM" id="SSF55073">
    <property type="entry name" value="Nucleotide cyclase"/>
    <property type="match status" value="1"/>
</dbReference>
<dbReference type="NCBIfam" id="TIGR00254">
    <property type="entry name" value="GGDEF"/>
    <property type="match status" value="1"/>
</dbReference>
<keyword evidence="1" id="KW-0812">Transmembrane</keyword>